<organism evidence="4 5">
    <name type="scientific">Pseudomonas paralactis</name>
    <dbReference type="NCBI Taxonomy" id="1615673"/>
    <lineage>
        <taxon>Bacteria</taxon>
        <taxon>Pseudomonadati</taxon>
        <taxon>Pseudomonadota</taxon>
        <taxon>Gammaproteobacteria</taxon>
        <taxon>Pseudomonadales</taxon>
        <taxon>Pseudomonadaceae</taxon>
        <taxon>Pseudomonas</taxon>
    </lineage>
</organism>
<proteinExistence type="predicted"/>
<dbReference type="EMBL" id="JYLN01000006">
    <property type="protein sequence ID" value="KRP71213.1"/>
    <property type="molecule type" value="Genomic_DNA"/>
</dbReference>
<keyword evidence="3" id="KW-0732">Signal</keyword>
<keyword evidence="1" id="KW-0175">Coiled coil</keyword>
<dbReference type="RefSeq" id="WP_057703299.1">
    <property type="nucleotide sequence ID" value="NZ_JYLN01000006.1"/>
</dbReference>
<evidence type="ECO:0000256" key="3">
    <source>
        <dbReference type="SAM" id="SignalP"/>
    </source>
</evidence>
<accession>A0A0R3AGU9</accession>
<feature type="region of interest" description="Disordered" evidence="2">
    <location>
        <begin position="20"/>
        <end position="69"/>
    </location>
</feature>
<evidence type="ECO:0000256" key="2">
    <source>
        <dbReference type="SAM" id="MobiDB-lite"/>
    </source>
</evidence>
<comment type="caution">
    <text evidence="4">The sequence shown here is derived from an EMBL/GenBank/DDBJ whole genome shotgun (WGS) entry which is preliminary data.</text>
</comment>
<feature type="coiled-coil region" evidence="1">
    <location>
        <begin position="169"/>
        <end position="196"/>
    </location>
</feature>
<sequence>MPLPWLIGVAAVAAVAAIAKAVSDDSPSSSSSTTRHDDSEQRQQELEAKRKRERENLKARVQSLAGDRREQLKAQLRGAASTLAASSDKHNPISEGVSKMTRLTLEGVPGDQLEQRIRSTASSTSSYGKTVKAILQASPAMEGGQIVHFMQGVNLLESVTAPAEASASDQAALAQAQAAQARIERLQQLKRQLLSQA</sequence>
<feature type="chain" id="PRO_5006431627" evidence="3">
    <location>
        <begin position="22"/>
        <end position="197"/>
    </location>
</feature>
<feature type="compositionally biased region" description="Basic and acidic residues" evidence="2">
    <location>
        <begin position="34"/>
        <end position="58"/>
    </location>
</feature>
<dbReference type="AlphaFoldDB" id="A0A0R3AGU9"/>
<name>A0A0R3AGU9_9PSED</name>
<dbReference type="Proteomes" id="UP000050852">
    <property type="component" value="Unassembled WGS sequence"/>
</dbReference>
<evidence type="ECO:0000256" key="1">
    <source>
        <dbReference type="SAM" id="Coils"/>
    </source>
</evidence>
<evidence type="ECO:0000313" key="5">
    <source>
        <dbReference type="Proteomes" id="UP000050852"/>
    </source>
</evidence>
<dbReference type="PATRIC" id="fig|1615673.3.peg.4641"/>
<evidence type="ECO:0000313" key="4">
    <source>
        <dbReference type="EMBL" id="KRP71213.1"/>
    </source>
</evidence>
<reference evidence="4 5" key="1">
    <citation type="submission" date="2015-02" db="EMBL/GenBank/DDBJ databases">
        <title>Two Pseudomonas sp. nov., isolated from raw milk.</title>
        <authorList>
            <person name="Wenning M."/>
            <person name="von Neubeck M."/>
            <person name="Huptas C."/>
            <person name="Scherer S."/>
        </authorList>
    </citation>
    <scope>NUCLEOTIDE SEQUENCE [LARGE SCALE GENOMIC DNA]</scope>
    <source>
        <strain evidence="4 5">DSM 29164</strain>
    </source>
</reference>
<protein>
    <submittedName>
        <fullName evidence="4">Uncharacterized protein</fullName>
    </submittedName>
</protein>
<gene>
    <name evidence="4" type="ORF">TX23_17665</name>
</gene>
<feature type="signal peptide" evidence="3">
    <location>
        <begin position="1"/>
        <end position="21"/>
    </location>
</feature>
<feature type="compositionally biased region" description="Low complexity" evidence="2">
    <location>
        <begin position="20"/>
        <end position="33"/>
    </location>
</feature>